<organism evidence="2 3">
    <name type="scientific">Mucuna pruriens</name>
    <name type="common">Velvet bean</name>
    <name type="synonym">Dolichos pruriens</name>
    <dbReference type="NCBI Taxonomy" id="157652"/>
    <lineage>
        <taxon>Eukaryota</taxon>
        <taxon>Viridiplantae</taxon>
        <taxon>Streptophyta</taxon>
        <taxon>Embryophyta</taxon>
        <taxon>Tracheophyta</taxon>
        <taxon>Spermatophyta</taxon>
        <taxon>Magnoliopsida</taxon>
        <taxon>eudicotyledons</taxon>
        <taxon>Gunneridae</taxon>
        <taxon>Pentapetalae</taxon>
        <taxon>rosids</taxon>
        <taxon>fabids</taxon>
        <taxon>Fabales</taxon>
        <taxon>Fabaceae</taxon>
        <taxon>Papilionoideae</taxon>
        <taxon>50 kb inversion clade</taxon>
        <taxon>NPAAA clade</taxon>
        <taxon>indigoferoid/millettioid clade</taxon>
        <taxon>Phaseoleae</taxon>
        <taxon>Mucuna</taxon>
    </lineage>
</organism>
<proteinExistence type="predicted"/>
<evidence type="ECO:0000313" key="2">
    <source>
        <dbReference type="EMBL" id="RDX60805.1"/>
    </source>
</evidence>
<dbReference type="SUPFAM" id="SSF56672">
    <property type="entry name" value="DNA/RNA polymerases"/>
    <property type="match status" value="1"/>
</dbReference>
<reference evidence="2" key="1">
    <citation type="submission" date="2018-05" db="EMBL/GenBank/DDBJ databases">
        <title>Draft genome of Mucuna pruriens seed.</title>
        <authorList>
            <person name="Nnadi N.E."/>
            <person name="Vos R."/>
            <person name="Hasami M.H."/>
            <person name="Devisetty U.K."/>
            <person name="Aguiy J.C."/>
        </authorList>
    </citation>
    <scope>NUCLEOTIDE SEQUENCE [LARGE SCALE GENOMIC DNA]</scope>
    <source>
        <strain evidence="2">JCA_2017</strain>
    </source>
</reference>
<comment type="caution">
    <text evidence="2">The sequence shown here is derived from an EMBL/GenBank/DDBJ whole genome shotgun (WGS) entry which is preliminary data.</text>
</comment>
<dbReference type="EMBL" id="QJKJ01016568">
    <property type="protein sequence ID" value="RDX60805.1"/>
    <property type="molecule type" value="Genomic_DNA"/>
</dbReference>
<accession>A0A371E450</accession>
<dbReference type="InterPro" id="IPR043502">
    <property type="entry name" value="DNA/RNA_pol_sf"/>
</dbReference>
<dbReference type="Proteomes" id="UP000257109">
    <property type="component" value="Unassembled WGS sequence"/>
</dbReference>
<evidence type="ECO:0008006" key="4">
    <source>
        <dbReference type="Google" id="ProtNLM"/>
    </source>
</evidence>
<keyword evidence="3" id="KW-1185">Reference proteome</keyword>
<evidence type="ECO:0000256" key="1">
    <source>
        <dbReference type="SAM" id="MobiDB-lite"/>
    </source>
</evidence>
<name>A0A371E450_MUCPR</name>
<feature type="region of interest" description="Disordered" evidence="1">
    <location>
        <begin position="57"/>
        <end position="80"/>
    </location>
</feature>
<dbReference type="AlphaFoldDB" id="A0A371E450"/>
<evidence type="ECO:0000313" key="3">
    <source>
        <dbReference type="Proteomes" id="UP000257109"/>
    </source>
</evidence>
<gene>
    <name evidence="2" type="ORF">CR513_61025</name>
</gene>
<protein>
    <recommendedName>
        <fullName evidence="4">Reverse transcriptase domain-containing protein</fullName>
    </recommendedName>
</protein>
<sequence>MDQVFTNQIGKNLEVYVDDMMVKSISPEQHKYNMRQMYIWGATRKVLGFHAYSQGNKIQPRQVRNHHQNEKPIKHDHEKAFHDFKKDTISAYT</sequence>
<feature type="non-terminal residue" evidence="2">
    <location>
        <position position="1"/>
    </location>
</feature>
<feature type="compositionally biased region" description="Basic and acidic residues" evidence="1">
    <location>
        <begin position="67"/>
        <end position="80"/>
    </location>
</feature>
<dbReference type="OrthoDB" id="542221at2759"/>